<name>A0A2T7C4C5_9POAL</name>
<reference evidence="1 2" key="1">
    <citation type="submission" date="2018-04" db="EMBL/GenBank/DDBJ databases">
        <title>WGS assembly of Panicum hallii var. hallii HAL2.</title>
        <authorList>
            <person name="Lovell J."/>
            <person name="Jenkins J."/>
            <person name="Lowry D."/>
            <person name="Mamidi S."/>
            <person name="Sreedasyam A."/>
            <person name="Weng X."/>
            <person name="Barry K."/>
            <person name="Bonette J."/>
            <person name="Campitelli B."/>
            <person name="Daum C."/>
            <person name="Gordon S."/>
            <person name="Gould B."/>
            <person name="Lipzen A."/>
            <person name="MacQueen A."/>
            <person name="Palacio-Mejia J."/>
            <person name="Plott C."/>
            <person name="Shakirov E."/>
            <person name="Shu S."/>
            <person name="Yoshinaga Y."/>
            <person name="Zane M."/>
            <person name="Rokhsar D."/>
            <person name="Grimwood J."/>
            <person name="Schmutz J."/>
            <person name="Juenger T."/>
        </authorList>
    </citation>
    <scope>NUCLEOTIDE SEQUENCE [LARGE SCALE GENOMIC DNA]</scope>
    <source>
        <strain evidence="2">cv. HAL2</strain>
    </source>
</reference>
<sequence length="63" mass="7436">MVFAQVQLFIRSYISWRVMCNLWFRQSLFAEVSCIFPHITSGLKLYLWFCTLGGTCLQSPYSF</sequence>
<evidence type="ECO:0000313" key="2">
    <source>
        <dbReference type="Proteomes" id="UP000244336"/>
    </source>
</evidence>
<dbReference type="Gramene" id="PUZ38198">
    <property type="protein sequence ID" value="PUZ38198"/>
    <property type="gene ID" value="GQ55_9G177800"/>
</dbReference>
<dbReference type="Proteomes" id="UP000244336">
    <property type="component" value="Chromosome 9"/>
</dbReference>
<dbReference type="EMBL" id="CM009757">
    <property type="protein sequence ID" value="PUZ38198.1"/>
    <property type="molecule type" value="Genomic_DNA"/>
</dbReference>
<keyword evidence="2" id="KW-1185">Reference proteome</keyword>
<accession>A0A2T7C4C5</accession>
<gene>
    <name evidence="1" type="ORF">GQ55_9G177800</name>
</gene>
<proteinExistence type="predicted"/>
<organism evidence="1 2">
    <name type="scientific">Panicum hallii var. hallii</name>
    <dbReference type="NCBI Taxonomy" id="1504633"/>
    <lineage>
        <taxon>Eukaryota</taxon>
        <taxon>Viridiplantae</taxon>
        <taxon>Streptophyta</taxon>
        <taxon>Embryophyta</taxon>
        <taxon>Tracheophyta</taxon>
        <taxon>Spermatophyta</taxon>
        <taxon>Magnoliopsida</taxon>
        <taxon>Liliopsida</taxon>
        <taxon>Poales</taxon>
        <taxon>Poaceae</taxon>
        <taxon>PACMAD clade</taxon>
        <taxon>Panicoideae</taxon>
        <taxon>Panicodae</taxon>
        <taxon>Paniceae</taxon>
        <taxon>Panicinae</taxon>
        <taxon>Panicum</taxon>
        <taxon>Panicum sect. Panicum</taxon>
    </lineage>
</organism>
<evidence type="ECO:0000313" key="1">
    <source>
        <dbReference type="EMBL" id="PUZ38198.1"/>
    </source>
</evidence>
<protein>
    <submittedName>
        <fullName evidence="1">Uncharacterized protein</fullName>
    </submittedName>
</protein>
<dbReference type="AlphaFoldDB" id="A0A2T7C4C5"/>